<protein>
    <submittedName>
        <fullName evidence="1">Uncharacterized protein</fullName>
    </submittedName>
</protein>
<dbReference type="Proteomes" id="UP001063228">
    <property type="component" value="Chromosome"/>
</dbReference>
<organism evidence="1 2">
    <name type="scientific">Pseudomonas phytophila</name>
    <dbReference type="NCBI Taxonomy" id="2867264"/>
    <lineage>
        <taxon>Bacteria</taxon>
        <taxon>Pseudomonadati</taxon>
        <taxon>Pseudomonadota</taxon>
        <taxon>Gammaproteobacteria</taxon>
        <taxon>Pseudomonadales</taxon>
        <taxon>Pseudomonadaceae</taxon>
        <taxon>Pseudomonas</taxon>
    </lineage>
</organism>
<sequence length="244" mass="27369">MIRDFGCVLFFSFISAGVYAAGDCERAIPSGALLFDETDLGAEFSCLYESQNKRDNAVLDFYTKGKTDAELVSRNDKLISLEDARGGVNIPSIARLEDNQFQILWDYPNGRDLVELTLKSKKLYFTSASKEMRLQVSAGNDVASFLVLENSKLKLNQFDFSRLSSAEIFDKNTLTFNGDNVSVVIGAEKVFLYSEATELSRTKGYLVKGDLLRVLDYKSGFLRVIYKQKDGAYLDRWISLSSVI</sequence>
<dbReference type="EMBL" id="CP081201">
    <property type="protein sequence ID" value="UXZ98111.1"/>
    <property type="molecule type" value="Genomic_DNA"/>
</dbReference>
<evidence type="ECO:0000313" key="2">
    <source>
        <dbReference type="Proteomes" id="UP001063228"/>
    </source>
</evidence>
<dbReference type="RefSeq" id="WP_263271234.1">
    <property type="nucleotide sequence ID" value="NZ_CP081201.1"/>
</dbReference>
<gene>
    <name evidence="1" type="ORF">K3169_09645</name>
</gene>
<keyword evidence="2" id="KW-1185">Reference proteome</keyword>
<evidence type="ECO:0000313" key="1">
    <source>
        <dbReference type="EMBL" id="UXZ98111.1"/>
    </source>
</evidence>
<reference evidence="1" key="1">
    <citation type="submission" date="2021-08" db="EMBL/GenBank/DDBJ databases">
        <title>Complete genome sequence of Pseudomonas phytophila.</title>
        <authorList>
            <person name="Weir B.S."/>
            <person name="Templeton M.D."/>
            <person name="Arshed S."/>
            <person name="Andersen M.T."/>
            <person name="Jayaraman J."/>
        </authorList>
    </citation>
    <scope>NUCLEOTIDE SEQUENCE</scope>
    <source>
        <strain evidence="1">ICMP 23753</strain>
    </source>
</reference>
<accession>A0ABY6FJJ6</accession>
<proteinExistence type="predicted"/>
<name>A0ABY6FJJ6_9PSED</name>